<dbReference type="Pfam" id="PF11684">
    <property type="entry name" value="DUF3280"/>
    <property type="match status" value="1"/>
</dbReference>
<evidence type="ECO:0000313" key="3">
    <source>
        <dbReference type="Proteomes" id="UP000595197"/>
    </source>
</evidence>
<proteinExistence type="predicted"/>
<sequence>MSRLIPLLIALLTAALPAVAAPLPAAVFEIELVDTSGEGRSPAQEQRIRATTEALRRELAETGLYAPLDLAPAAGRIGDHLSCEQCLLDIARDMGGQVAVIGKVNKISTLILSMDIVVRDLADGKVIARGTADIRGDNDRAWLRGMQWLVEHRIAPQGAAGEERAPR</sequence>
<dbReference type="Proteomes" id="UP000595197">
    <property type="component" value="Chromosome"/>
</dbReference>
<name>A0ABX7BCQ3_9PROT</name>
<evidence type="ECO:0000313" key="2">
    <source>
        <dbReference type="EMBL" id="QQP90826.1"/>
    </source>
</evidence>
<accession>A0ABX7BCQ3</accession>
<dbReference type="RefSeq" id="WP_201078183.1">
    <property type="nucleotide sequence ID" value="NZ_CP067420.1"/>
</dbReference>
<organism evidence="2 3">
    <name type="scientific">Skermanella cutis</name>
    <dbReference type="NCBI Taxonomy" id="2775420"/>
    <lineage>
        <taxon>Bacteria</taxon>
        <taxon>Pseudomonadati</taxon>
        <taxon>Pseudomonadota</taxon>
        <taxon>Alphaproteobacteria</taxon>
        <taxon>Rhodospirillales</taxon>
        <taxon>Azospirillaceae</taxon>
        <taxon>Skermanella</taxon>
    </lineage>
</organism>
<keyword evidence="1" id="KW-0732">Signal</keyword>
<protein>
    <submittedName>
        <fullName evidence="2">DUF3280 domain-containing protein</fullName>
    </submittedName>
</protein>
<evidence type="ECO:0000256" key="1">
    <source>
        <dbReference type="SAM" id="SignalP"/>
    </source>
</evidence>
<feature type="signal peptide" evidence="1">
    <location>
        <begin position="1"/>
        <end position="20"/>
    </location>
</feature>
<dbReference type="InterPro" id="IPR021698">
    <property type="entry name" value="DUF3280"/>
</dbReference>
<reference evidence="2" key="1">
    <citation type="submission" date="2021-02" db="EMBL/GenBank/DDBJ databases">
        <title>Skermanella TT6 skin isolate.</title>
        <authorList>
            <person name="Lee K."/>
            <person name="Ganzorig M."/>
        </authorList>
    </citation>
    <scope>NUCLEOTIDE SEQUENCE</scope>
    <source>
        <strain evidence="2">TT6</strain>
    </source>
</reference>
<keyword evidence="3" id="KW-1185">Reference proteome</keyword>
<dbReference type="EMBL" id="CP067420">
    <property type="protein sequence ID" value="QQP90826.1"/>
    <property type="molecule type" value="Genomic_DNA"/>
</dbReference>
<feature type="chain" id="PRO_5045186915" evidence="1">
    <location>
        <begin position="21"/>
        <end position="167"/>
    </location>
</feature>
<gene>
    <name evidence="2" type="ORF">IGS68_06260</name>
</gene>